<keyword evidence="4" id="KW-1185">Reference proteome</keyword>
<organism evidence="3 4">
    <name type="scientific">Wolfiporia cocos (strain MD-104)</name>
    <name type="common">Brown rot fungus</name>
    <dbReference type="NCBI Taxonomy" id="742152"/>
    <lineage>
        <taxon>Eukaryota</taxon>
        <taxon>Fungi</taxon>
        <taxon>Dikarya</taxon>
        <taxon>Basidiomycota</taxon>
        <taxon>Agaricomycotina</taxon>
        <taxon>Agaricomycetes</taxon>
        <taxon>Polyporales</taxon>
        <taxon>Phaeolaceae</taxon>
        <taxon>Wolfiporia</taxon>
    </lineage>
</organism>
<dbReference type="Proteomes" id="UP000218811">
    <property type="component" value="Unassembled WGS sequence"/>
</dbReference>
<evidence type="ECO:0000256" key="2">
    <source>
        <dbReference type="SAM" id="MobiDB-lite"/>
    </source>
</evidence>
<feature type="coiled-coil region" evidence="1">
    <location>
        <begin position="63"/>
        <end position="100"/>
    </location>
</feature>
<feature type="compositionally biased region" description="Basic residues" evidence="2">
    <location>
        <begin position="42"/>
        <end position="53"/>
    </location>
</feature>
<name>A0A2H3JLA9_WOLCO</name>
<sequence length="275" mass="31824">MPKDTSCGIGKYVLAKHDPTGRTERWEVPSPLPPHIAAVGKPIRKSRKGTKPYKPRERSPGELAELSAEMQEYHKQCIELNKLMAQRREIEKKLAAKRRALKTVPLERRLCHKKARFYPAYNGPSVPDNHHILDQSLKFGKTIYLRAAEHIRSTLLATLTRLTPLYNKGHNYANYDAYYDIKFDQMVIQLDDLLEHLRERARSGRITRKMWRVMKKDCNRIGRVSLERMDQRMAEIIKELAELKISFEYGVPEPEKVAGSSTVTTVDEDILMSIE</sequence>
<evidence type="ECO:0000313" key="4">
    <source>
        <dbReference type="Proteomes" id="UP000218811"/>
    </source>
</evidence>
<keyword evidence="1" id="KW-0175">Coiled coil</keyword>
<evidence type="ECO:0000256" key="1">
    <source>
        <dbReference type="SAM" id="Coils"/>
    </source>
</evidence>
<gene>
    <name evidence="3" type="ORF">WOLCODRAFT_159705</name>
</gene>
<evidence type="ECO:0000313" key="3">
    <source>
        <dbReference type="EMBL" id="PCH40643.1"/>
    </source>
</evidence>
<feature type="region of interest" description="Disordered" evidence="2">
    <location>
        <begin position="23"/>
        <end position="61"/>
    </location>
</feature>
<protein>
    <submittedName>
        <fullName evidence="3">Uncharacterized protein</fullName>
    </submittedName>
</protein>
<accession>A0A2H3JLA9</accession>
<proteinExistence type="predicted"/>
<dbReference type="EMBL" id="KB468086">
    <property type="protein sequence ID" value="PCH40643.1"/>
    <property type="molecule type" value="Genomic_DNA"/>
</dbReference>
<dbReference type="AlphaFoldDB" id="A0A2H3JLA9"/>
<reference evidence="3 4" key="1">
    <citation type="journal article" date="2012" name="Science">
        <title>The Paleozoic origin of enzymatic lignin decomposition reconstructed from 31 fungal genomes.</title>
        <authorList>
            <person name="Floudas D."/>
            <person name="Binder M."/>
            <person name="Riley R."/>
            <person name="Barry K."/>
            <person name="Blanchette R.A."/>
            <person name="Henrissat B."/>
            <person name="Martinez A.T."/>
            <person name="Otillar R."/>
            <person name="Spatafora J.W."/>
            <person name="Yadav J.S."/>
            <person name="Aerts A."/>
            <person name="Benoit I."/>
            <person name="Boyd A."/>
            <person name="Carlson A."/>
            <person name="Copeland A."/>
            <person name="Coutinho P.M."/>
            <person name="de Vries R.P."/>
            <person name="Ferreira P."/>
            <person name="Findley K."/>
            <person name="Foster B."/>
            <person name="Gaskell J."/>
            <person name="Glotzer D."/>
            <person name="Gorecki P."/>
            <person name="Heitman J."/>
            <person name="Hesse C."/>
            <person name="Hori C."/>
            <person name="Igarashi K."/>
            <person name="Jurgens J.A."/>
            <person name="Kallen N."/>
            <person name="Kersten P."/>
            <person name="Kohler A."/>
            <person name="Kuees U."/>
            <person name="Kumar T.K.A."/>
            <person name="Kuo A."/>
            <person name="LaButti K."/>
            <person name="Larrondo L.F."/>
            <person name="Lindquist E."/>
            <person name="Ling A."/>
            <person name="Lombard V."/>
            <person name="Lucas S."/>
            <person name="Lundell T."/>
            <person name="Martin R."/>
            <person name="McLaughlin D.J."/>
            <person name="Morgenstern I."/>
            <person name="Morin E."/>
            <person name="Murat C."/>
            <person name="Nagy L.G."/>
            <person name="Nolan M."/>
            <person name="Ohm R.A."/>
            <person name="Patyshakuliyeva A."/>
            <person name="Rokas A."/>
            <person name="Ruiz-Duenas F.J."/>
            <person name="Sabat G."/>
            <person name="Salamov A."/>
            <person name="Samejima M."/>
            <person name="Schmutz J."/>
            <person name="Slot J.C."/>
            <person name="St John F."/>
            <person name="Stenlid J."/>
            <person name="Sun H."/>
            <person name="Sun S."/>
            <person name="Syed K."/>
            <person name="Tsang A."/>
            <person name="Wiebenga A."/>
            <person name="Young D."/>
            <person name="Pisabarro A."/>
            <person name="Eastwood D.C."/>
            <person name="Martin F."/>
            <person name="Cullen D."/>
            <person name="Grigoriev I.V."/>
            <person name="Hibbett D.S."/>
        </authorList>
    </citation>
    <scope>NUCLEOTIDE SEQUENCE [LARGE SCALE GENOMIC DNA]</scope>
    <source>
        <strain evidence="3 4">MD-104</strain>
    </source>
</reference>